<dbReference type="PANTHER" id="PTHR43475">
    <property type="entry name" value="METHYLTHIORIBOSE-1-PHOSPHATE ISOMERASE"/>
    <property type="match status" value="1"/>
</dbReference>
<sequence>MKRPDENNHGGPNTAMKDLASYRRLARHIQWRDTGLDLLDQRLLPSRLETVTCTTARKVEEAIRDMVVRGAPAIGITAAYGVVLAARERYREHPRRWKQNIEPDLALLGNARPTAVNLAWALERMVRFMAATEFDGDPGPVLLHEAKRIHEEDIAGNLEMGRMGAALIKEPCAVITHCNAGALATGGYGTALGVIRRGFSEGRIHAVYADETRPWLQGARLTAWELTEDGIPVHLIVDSAAANLMSSRRETREKIGWVIVGADRIAANGDVANKVGTYSLAISARHHGVGFMVVAPTSTIDMAIPNGSAIPIEVRAEREVLSLGPHPIAAEGVGAWNPVFDVTPANLIDAIVTEAGVIKGPNREKVAAIMG</sequence>
<reference evidence="6" key="1">
    <citation type="submission" date="2019-02" db="EMBL/GenBank/DDBJ databases">
        <authorList>
            <person name="Gruber-Vodicka R. H."/>
            <person name="Seah K. B. B."/>
        </authorList>
    </citation>
    <scope>NUCLEOTIDE SEQUENCE</scope>
    <source>
        <strain evidence="6">BECK_S1320</strain>
    </source>
</reference>
<dbReference type="NCBIfam" id="TIGR00512">
    <property type="entry name" value="salvage_mtnA"/>
    <property type="match status" value="1"/>
</dbReference>
<organism evidence="6">
    <name type="scientific">Candidatus Kentrum sp. SD</name>
    <dbReference type="NCBI Taxonomy" id="2126332"/>
    <lineage>
        <taxon>Bacteria</taxon>
        <taxon>Pseudomonadati</taxon>
        <taxon>Pseudomonadota</taxon>
        <taxon>Gammaproteobacteria</taxon>
        <taxon>Candidatus Kentrum</taxon>
    </lineage>
</organism>
<dbReference type="FunFam" id="3.40.50.10470:FF:000006">
    <property type="entry name" value="Methylthioribose-1-phosphate isomerase"/>
    <property type="match status" value="1"/>
</dbReference>
<keyword evidence="1 5" id="KW-0413">Isomerase</keyword>
<dbReference type="NCBIfam" id="NF004326">
    <property type="entry name" value="PRK05720.1"/>
    <property type="match status" value="1"/>
</dbReference>
<dbReference type="NCBIfam" id="TIGR00524">
    <property type="entry name" value="eIF-2B_rel"/>
    <property type="match status" value="1"/>
</dbReference>
<feature type="binding site" evidence="5">
    <location>
        <begin position="273"/>
        <end position="274"/>
    </location>
    <ligand>
        <name>substrate</name>
    </ligand>
</feature>
<dbReference type="SUPFAM" id="SSF100950">
    <property type="entry name" value="NagB/RpiA/CoA transferase-like"/>
    <property type="match status" value="1"/>
</dbReference>
<dbReference type="Gene3D" id="1.20.120.420">
    <property type="entry name" value="translation initiation factor eif-2b, domain 1"/>
    <property type="match status" value="1"/>
</dbReference>
<evidence type="ECO:0000313" key="6">
    <source>
        <dbReference type="EMBL" id="VFK39551.1"/>
    </source>
</evidence>
<dbReference type="InterPro" id="IPR000649">
    <property type="entry name" value="IF-2B-related"/>
</dbReference>
<proteinExistence type="inferred from homology"/>
<dbReference type="InterPro" id="IPR037171">
    <property type="entry name" value="NagB/RpiA_transferase-like"/>
</dbReference>
<dbReference type="GO" id="GO:0046523">
    <property type="term" value="F:S-methyl-5-thioribose-1-phosphate isomerase activity"/>
    <property type="evidence" value="ECO:0007669"/>
    <property type="project" value="UniProtKB-UniRule"/>
</dbReference>
<evidence type="ECO:0000256" key="1">
    <source>
        <dbReference type="ARBA" id="ARBA00023235"/>
    </source>
</evidence>
<dbReference type="Gene3D" id="3.40.50.10470">
    <property type="entry name" value="Translation initiation factor eif-2b, domain 2"/>
    <property type="match status" value="1"/>
</dbReference>
<dbReference type="InterPro" id="IPR005251">
    <property type="entry name" value="IF-M1Pi"/>
</dbReference>
<feature type="binding site" evidence="5">
    <location>
        <begin position="69"/>
        <end position="71"/>
    </location>
    <ligand>
        <name>substrate</name>
    </ligand>
</feature>
<dbReference type="HAMAP" id="MF_01678">
    <property type="entry name" value="Salvage_MtnA"/>
    <property type="match status" value="1"/>
</dbReference>
<accession>A0A450YDC3</accession>
<comment type="function">
    <text evidence="4">Catalyzes the interconversion of methylthioribose-1-phosphate (MTR-1-P) into methylthioribulose-1-phosphate (MTRu-1-P). Also catalyzes the interconversion of 5-deoxyribose 1-phosphate and 5-deoxyribulose 1-phosphate. Part of a bifunctional DHAP-shunt salvage pathway for SAM by-products.</text>
</comment>
<feature type="binding site" evidence="5">
    <location>
        <position position="112"/>
    </location>
    <ligand>
        <name>substrate</name>
    </ligand>
</feature>
<dbReference type="InterPro" id="IPR027363">
    <property type="entry name" value="M1Pi_N"/>
</dbReference>
<dbReference type="InterPro" id="IPR042529">
    <property type="entry name" value="IF_2B-like_C"/>
</dbReference>
<comment type="pathway">
    <text evidence="5">Amino-acid biosynthesis; L-methionine biosynthesis via salvage pathway; L-methionine from S-methyl-5-thio-alpha-D-ribose 1-phosphate: step 1/6.</text>
</comment>
<dbReference type="EC" id="5.3.1.23" evidence="5"/>
<evidence type="ECO:0000256" key="3">
    <source>
        <dbReference type="ARBA" id="ARBA00051169"/>
    </source>
</evidence>
<dbReference type="PANTHER" id="PTHR43475:SF1">
    <property type="entry name" value="METHYLTHIORIBOSE-1-PHOSPHATE ISOMERASE"/>
    <property type="match status" value="1"/>
</dbReference>
<feature type="active site" description="Proton donor" evidence="5">
    <location>
        <position position="263"/>
    </location>
</feature>
<keyword evidence="5" id="KW-0486">Methionine biosynthesis</keyword>
<comment type="catalytic activity">
    <reaction evidence="3">
        <text>5-(methylsulfanyl)-alpha-D-ribose 1-phosphate = 5-(methylsulfanyl)-D-ribulose 1-phosphate</text>
        <dbReference type="Rhea" id="RHEA:19989"/>
        <dbReference type="ChEBI" id="CHEBI:58533"/>
        <dbReference type="ChEBI" id="CHEBI:58548"/>
        <dbReference type="EC" id="5.3.1.23"/>
    </reaction>
    <physiologicalReaction direction="left-to-right" evidence="3">
        <dbReference type="Rhea" id="RHEA:19990"/>
    </physiologicalReaction>
</comment>
<evidence type="ECO:0000256" key="4">
    <source>
        <dbReference type="ARBA" id="ARBA00058145"/>
    </source>
</evidence>
<comment type="catalytic activity">
    <reaction evidence="2">
        <text>5-deoxy-alpha-D-ribose 1-phosphate = 5-deoxy-D-ribulose 1-phosphate</text>
        <dbReference type="Rhea" id="RHEA:61296"/>
        <dbReference type="ChEBI" id="CHEBI:58749"/>
        <dbReference type="ChEBI" id="CHEBI:144504"/>
    </reaction>
    <physiologicalReaction direction="left-to-right" evidence="2">
        <dbReference type="Rhea" id="RHEA:61297"/>
    </physiologicalReaction>
</comment>
<dbReference type="Pfam" id="PF01008">
    <property type="entry name" value="IF-2B"/>
    <property type="match status" value="1"/>
</dbReference>
<dbReference type="FunFam" id="1.20.120.420:FF:000003">
    <property type="entry name" value="Methylthioribose-1-phosphate isomerase"/>
    <property type="match status" value="1"/>
</dbReference>
<dbReference type="GO" id="GO:0019509">
    <property type="term" value="P:L-methionine salvage from methylthioadenosine"/>
    <property type="evidence" value="ECO:0007669"/>
    <property type="project" value="UniProtKB-UniRule"/>
</dbReference>
<evidence type="ECO:0000256" key="2">
    <source>
        <dbReference type="ARBA" id="ARBA00050906"/>
    </source>
</evidence>
<evidence type="ECO:0000256" key="5">
    <source>
        <dbReference type="HAMAP-Rule" id="MF_01678"/>
    </source>
</evidence>
<feature type="binding site" evidence="5">
    <location>
        <position position="217"/>
    </location>
    <ligand>
        <name>substrate</name>
    </ligand>
</feature>
<dbReference type="AlphaFoldDB" id="A0A450YDC3"/>
<name>A0A450YDC3_9GAMM</name>
<dbReference type="EMBL" id="CAADFU010000003">
    <property type="protein sequence ID" value="VFK39551.1"/>
    <property type="molecule type" value="Genomic_DNA"/>
</dbReference>
<feature type="site" description="Transition state stabilizer" evidence="5">
    <location>
        <position position="178"/>
    </location>
</feature>
<protein>
    <recommendedName>
        <fullName evidence="5">Methylthioribose-1-phosphate isomerase</fullName>
        <shortName evidence="5">M1Pi</shortName>
        <shortName evidence="5">MTR-1-P isomerase</shortName>
        <ecNumber evidence="5">5.3.1.23</ecNumber>
    </recommendedName>
    <alternativeName>
        <fullName evidence="5">S-methyl-5-thioribose-1-phosphate isomerase</fullName>
    </alternativeName>
</protein>
<keyword evidence="5" id="KW-0028">Amino-acid biosynthesis</keyword>
<comment type="similarity">
    <text evidence="5">Belongs to the EIF-2B alpha/beta/delta subunits family. MtnA subfamily.</text>
</comment>
<dbReference type="InterPro" id="IPR011559">
    <property type="entry name" value="Initiation_fac_2B_a/b/d"/>
</dbReference>
<dbReference type="UniPathway" id="UPA00904">
    <property type="reaction ID" value="UER00874"/>
</dbReference>
<gene>
    <name evidence="5" type="primary">mtnA</name>
    <name evidence="6" type="ORF">BECKSD772E_GA0070983_100310</name>
</gene>